<evidence type="ECO:0000313" key="3">
    <source>
        <dbReference type="Proteomes" id="UP001182556"/>
    </source>
</evidence>
<feature type="compositionally biased region" description="Basic and acidic residues" evidence="1">
    <location>
        <begin position="482"/>
        <end position="491"/>
    </location>
</feature>
<dbReference type="InterPro" id="IPR011990">
    <property type="entry name" value="TPR-like_helical_dom_sf"/>
</dbReference>
<reference evidence="2" key="1">
    <citation type="submission" date="2023-02" db="EMBL/GenBank/DDBJ databases">
        <title>Identification and recombinant expression of a fungal hydrolase from Papiliotrema laurentii that hydrolyzes apple cutin and clears colloidal polyester polyurethane.</title>
        <authorList>
            <consortium name="DOE Joint Genome Institute"/>
            <person name="Roman V.A."/>
            <person name="Bojanowski C."/>
            <person name="Crable B.R."/>
            <person name="Wagner D.N."/>
            <person name="Hung C.S."/>
            <person name="Nadeau L.J."/>
            <person name="Schratz L."/>
            <person name="Haridas S."/>
            <person name="Pangilinan J."/>
            <person name="Lipzen A."/>
            <person name="Na H."/>
            <person name="Yan M."/>
            <person name="Ng V."/>
            <person name="Grigoriev I.V."/>
            <person name="Spatafora J.W."/>
            <person name="Barlow D."/>
            <person name="Biffinger J."/>
            <person name="Kelley-Loughnane N."/>
            <person name="Varaljay V.A."/>
            <person name="Crookes-Goodson W.J."/>
        </authorList>
    </citation>
    <scope>NUCLEOTIDE SEQUENCE</scope>
    <source>
        <strain evidence="2">5307AH</strain>
    </source>
</reference>
<accession>A0AAD9CVT4</accession>
<sequence length="947" mass="103233">MSASPAHSLFASDYSLSTPASPVSPRRSTLKSSISSSFHLRHRASDATTHSLRDQTDMIPTGSLPTPPQSPMVAAGPLPKGDMASPDTSKVKSSKTRKQSVAFSEDSQDRRGSDMSKAGRGVSRRTSESFEGCMEAGLGHETKANTYKVGTEKAYHHFNRALDYFTMALKYRPNHPRALLARSKVLITLAMNYQPPRVATASLSDAVRSLYTLVEGSPSSVSARETLAQACTLLSSILHQHEDAAEDAAKTWEGQIGRLAREALRHMEDVAADKMDRMREMKKEEAAQQAPAMAETFLALSSAAITVSSLATDIATVDEHIELAEQALDQASNMATVAAAARVKSSSSSANLITRIQLASGQSSLERLRHTFILGRDLDEDDFRSLMSDMTMLATECRERAAKLKGSKGAVASTLAWEAVKQLADAKVMYASLLRLVWRKRRPAARARTGSAPGGVDRGSRKLSVRADSMEAPIIEEDEDEKSSSDEKRGSESSGSRKSSKSGRSSMSGDHDVLKSLPVLNKVEAPAHKDGMLSSADARRSISSDARRDSSKTASRKGSHALESLNEGEEVSTFSPSSLRFSSSGPARRGSWLPESPGPRSRRLSSMNAPLTGPDGISAWTRKASVISLDTEEEAAGMVPSAELALTAWQLLDNALKQYKLALSMLSGSDLPSAQLARAKADTLFAIAYSSLFMASLSRRVAEAHEKRSGLLVTSEVYSTWAAREVGWSFLIEGTKEAASADRRTNSWRADESGKRAVMLLLRTWWHRAVTTATTDVDTKASARDAVEVVVRRMRDREGVKDGDIVRFRHWLVENEGDLDPAEALFWRSSRRIGVAGVAYPRGGGGESVIPELSCCRDACRKFLWSAPPPYDLHVGDRCVYPTPTPKTSCWRCSQRLGFAAKISREVRYKRHGEERDIGCGIVLVLYSPRLPRATRLMRCFSVLQAL</sequence>
<feature type="compositionally biased region" description="Low complexity" evidence="1">
    <location>
        <begin position="572"/>
        <end position="584"/>
    </location>
</feature>
<feature type="compositionally biased region" description="Low complexity" evidence="1">
    <location>
        <begin position="492"/>
        <end position="508"/>
    </location>
</feature>
<keyword evidence="3" id="KW-1185">Reference proteome</keyword>
<dbReference type="EMBL" id="JAODAN010000010">
    <property type="protein sequence ID" value="KAK1921518.1"/>
    <property type="molecule type" value="Genomic_DNA"/>
</dbReference>
<protein>
    <submittedName>
        <fullName evidence="2">Uncharacterized protein</fullName>
    </submittedName>
</protein>
<comment type="caution">
    <text evidence="2">The sequence shown here is derived from an EMBL/GenBank/DDBJ whole genome shotgun (WGS) entry which is preliminary data.</text>
</comment>
<feature type="region of interest" description="Disordered" evidence="1">
    <location>
        <begin position="444"/>
        <end position="513"/>
    </location>
</feature>
<feature type="compositionally biased region" description="Low complexity" evidence="1">
    <location>
        <begin position="24"/>
        <end position="38"/>
    </location>
</feature>
<evidence type="ECO:0000256" key="1">
    <source>
        <dbReference type="SAM" id="MobiDB-lite"/>
    </source>
</evidence>
<dbReference type="Gene3D" id="1.25.40.10">
    <property type="entry name" value="Tetratricopeptide repeat domain"/>
    <property type="match status" value="1"/>
</dbReference>
<name>A0AAD9CVT4_PAPLA</name>
<organism evidence="2 3">
    <name type="scientific">Papiliotrema laurentii</name>
    <name type="common">Cryptococcus laurentii</name>
    <dbReference type="NCBI Taxonomy" id="5418"/>
    <lineage>
        <taxon>Eukaryota</taxon>
        <taxon>Fungi</taxon>
        <taxon>Dikarya</taxon>
        <taxon>Basidiomycota</taxon>
        <taxon>Agaricomycotina</taxon>
        <taxon>Tremellomycetes</taxon>
        <taxon>Tremellales</taxon>
        <taxon>Rhynchogastremaceae</taxon>
        <taxon>Papiliotrema</taxon>
    </lineage>
</organism>
<proteinExistence type="predicted"/>
<gene>
    <name evidence="2" type="ORF">DB88DRAFT_474691</name>
</gene>
<feature type="region of interest" description="Disordered" evidence="1">
    <location>
        <begin position="525"/>
        <end position="612"/>
    </location>
</feature>
<dbReference type="Proteomes" id="UP001182556">
    <property type="component" value="Unassembled WGS sequence"/>
</dbReference>
<dbReference type="AlphaFoldDB" id="A0AAD9CVT4"/>
<feature type="region of interest" description="Disordered" evidence="1">
    <location>
        <begin position="1"/>
        <end position="130"/>
    </location>
</feature>
<feature type="compositionally biased region" description="Basic and acidic residues" evidence="1">
    <location>
        <begin position="525"/>
        <end position="551"/>
    </location>
</feature>
<evidence type="ECO:0000313" key="2">
    <source>
        <dbReference type="EMBL" id="KAK1921518.1"/>
    </source>
</evidence>